<comment type="function">
    <text evidence="12">Nucleolar component of the spliceosomal ribonucleoprotein complexes.</text>
</comment>
<comment type="subcellular location">
    <subcellularLocation>
        <location evidence="1">Nucleus</location>
        <location evidence="1">Nucleolus</location>
    </subcellularLocation>
</comment>
<evidence type="ECO:0000256" key="17">
    <source>
        <dbReference type="SAM" id="MobiDB-lite"/>
    </source>
</evidence>
<sequence>MAADMSEHTVFVSRLPTTASNERLEEIFSEIGPVKQCFVVNEKGTQKCRGFGYVTYSMTEDVQRAMKEIKEYDGQKITLCVSKKKMHEKKKPALDTEKKKNEHAPKGIRKNVLKARLIIRNLSFQCSENDLKQVCTTFGPILEAKIPLKPDGKMRGFAFVQFKNMSSAAKALNALNLKEIKGRQVAVDWAVPKDRYVATQSSSSAEKKNTLEEAPHQSNATTVTEDDNKDEEMASAGPPKKKVLSKPATRQEVESPSDDEASHEEEDDTEEDDVSLDDDDEDDDDDDDEDSEDDDDDKDSDDDDKDSDDDDDDVDEGNDEKDKSAQKKTVKKDLPSDVKEGRTIFIRNLSFDTEEEDLEKVLLQFGELKYVKIVMQPETEHSKGCAFAQFKSKESADQCIAAAQDESECGGIRVDGRKLFIVTAVSKEDAVKMKVNKVKVETGTRNLYLAREGLIRAGTKAAEGVSETDMIKRTRFEELKRAKLRDLNVYVSKTRLCIHNLPKSVDSKKLKALCLQAVKGNKGVFVNESRVMYDKKPLKGQVMGQSLGYGFVQFKEHEHALGALRYLNNNPNIFGPNKRPIVEFSLEDSRKLKIKELRQQKYKETLKGASQSQMTREKKSPGTDINIQESSELHSRGKSVKDPSVQMTAPRGQTPNKSHLGFVTNPEVEHIELQNGKKRRKVLAFPSHRGPKIRMRDRGKQKVPPPKKTRPGMSRKAQKMQQMEKPRQLQKQVKTAKKPFKNRNGDHFESLVSQYKKKLMASSDKGSNMKRNKWFDSL</sequence>
<dbReference type="SUPFAM" id="SSF54928">
    <property type="entry name" value="RNA-binding domain, RBD"/>
    <property type="match status" value="3"/>
</dbReference>
<evidence type="ECO:0000256" key="12">
    <source>
        <dbReference type="ARBA" id="ARBA00053567"/>
    </source>
</evidence>
<keyword evidence="9" id="KW-0007">Acetylation</keyword>
<dbReference type="CDD" id="cd12416">
    <property type="entry name" value="RRM4_RBM28_like"/>
    <property type="match status" value="1"/>
</dbReference>
<dbReference type="EMBL" id="RHFK02000005">
    <property type="protein sequence ID" value="TWW76413.1"/>
    <property type="molecule type" value="Genomic_DNA"/>
</dbReference>
<dbReference type="InterPro" id="IPR035979">
    <property type="entry name" value="RBD_domain_sf"/>
</dbReference>
<dbReference type="GO" id="GO:0005730">
    <property type="term" value="C:nucleolus"/>
    <property type="evidence" value="ECO:0007669"/>
    <property type="project" value="UniProtKB-SubCell"/>
</dbReference>
<feature type="compositionally biased region" description="Basic residues" evidence="17">
    <location>
        <begin position="701"/>
        <end position="710"/>
    </location>
</feature>
<evidence type="ECO:0000256" key="11">
    <source>
        <dbReference type="ARBA" id="ARBA00023242"/>
    </source>
</evidence>
<evidence type="ECO:0000256" key="14">
    <source>
        <dbReference type="ARBA" id="ARBA00067877"/>
    </source>
</evidence>
<proteinExistence type="predicted"/>
<dbReference type="FunFam" id="3.30.70.330:FF:000182">
    <property type="entry name" value="RNA-binding motif protein 28"/>
    <property type="match status" value="1"/>
</dbReference>
<keyword evidence="6" id="KW-0677">Repeat</keyword>
<dbReference type="CDD" id="cd12415">
    <property type="entry name" value="RRM3_RBM28_like"/>
    <property type="match status" value="1"/>
</dbReference>
<feature type="compositionally biased region" description="Basic and acidic residues" evidence="17">
    <location>
        <begin position="631"/>
        <end position="641"/>
    </location>
</feature>
<evidence type="ECO:0000256" key="16">
    <source>
        <dbReference type="PROSITE-ProRule" id="PRU00176"/>
    </source>
</evidence>
<evidence type="ECO:0000259" key="18">
    <source>
        <dbReference type="PROSITE" id="PS50102"/>
    </source>
</evidence>
<evidence type="ECO:0000256" key="2">
    <source>
        <dbReference type="ARBA" id="ARBA00022499"/>
    </source>
</evidence>
<accession>A0A5C6PA86</accession>
<evidence type="ECO:0000256" key="3">
    <source>
        <dbReference type="ARBA" id="ARBA00022553"/>
    </source>
</evidence>
<evidence type="ECO:0000256" key="5">
    <source>
        <dbReference type="ARBA" id="ARBA00022728"/>
    </source>
</evidence>
<comment type="caution">
    <text evidence="19">The sequence shown here is derived from an EMBL/GenBank/DDBJ whole genome shotgun (WGS) entry which is preliminary data.</text>
</comment>
<dbReference type="PROSITE" id="PS50102">
    <property type="entry name" value="RRM"/>
    <property type="match status" value="4"/>
</dbReference>
<dbReference type="Pfam" id="PF00076">
    <property type="entry name" value="RRM_1"/>
    <property type="match status" value="3"/>
</dbReference>
<feature type="region of interest" description="Disordered" evidence="17">
    <location>
        <begin position="759"/>
        <end position="778"/>
    </location>
</feature>
<keyword evidence="5" id="KW-0747">Spliceosome</keyword>
<dbReference type="SMART" id="SM00360">
    <property type="entry name" value="RRM"/>
    <property type="match status" value="4"/>
</dbReference>
<dbReference type="CDD" id="cd12413">
    <property type="entry name" value="RRM1_RBM28_like"/>
    <property type="match status" value="1"/>
</dbReference>
<feature type="compositionally biased region" description="Acidic residues" evidence="17">
    <location>
        <begin position="255"/>
        <end position="319"/>
    </location>
</feature>
<keyword evidence="20" id="KW-1185">Reference proteome</keyword>
<evidence type="ECO:0000256" key="10">
    <source>
        <dbReference type="ARBA" id="ARBA00023187"/>
    </source>
</evidence>
<feature type="compositionally biased region" description="Basic and acidic residues" evidence="17">
    <location>
        <begin position="205"/>
        <end position="215"/>
    </location>
</feature>
<feature type="domain" description="RRM" evidence="18">
    <location>
        <begin position="342"/>
        <end position="426"/>
    </location>
</feature>
<evidence type="ECO:0000256" key="7">
    <source>
        <dbReference type="ARBA" id="ARBA00022843"/>
    </source>
</evidence>
<protein>
    <recommendedName>
        <fullName evidence="14">RNA-binding protein 28</fullName>
    </recommendedName>
    <alternativeName>
        <fullName evidence="15">RNA-binding motif protein 28</fullName>
    </alternativeName>
</protein>
<dbReference type="GO" id="GO:0003729">
    <property type="term" value="F:mRNA binding"/>
    <property type="evidence" value="ECO:0007669"/>
    <property type="project" value="TreeGrafter"/>
</dbReference>
<feature type="compositionally biased region" description="Basic and acidic residues" evidence="17">
    <location>
        <begin position="320"/>
        <end position="334"/>
    </location>
</feature>
<dbReference type="GO" id="GO:0006397">
    <property type="term" value="P:mRNA processing"/>
    <property type="evidence" value="ECO:0007669"/>
    <property type="project" value="UniProtKB-KW"/>
</dbReference>
<keyword evidence="11" id="KW-0539">Nucleus</keyword>
<evidence type="ECO:0000256" key="1">
    <source>
        <dbReference type="ARBA" id="ARBA00004604"/>
    </source>
</evidence>
<feature type="domain" description="RRM" evidence="18">
    <location>
        <begin position="494"/>
        <end position="599"/>
    </location>
</feature>
<feature type="region of interest" description="Disordered" evidence="17">
    <location>
        <begin position="687"/>
        <end position="749"/>
    </location>
</feature>
<dbReference type="PANTHER" id="PTHR48039">
    <property type="entry name" value="RNA-BINDING MOTIF PROTEIN 14B"/>
    <property type="match status" value="1"/>
</dbReference>
<evidence type="ECO:0000256" key="9">
    <source>
        <dbReference type="ARBA" id="ARBA00022990"/>
    </source>
</evidence>
<keyword evidence="3" id="KW-0597">Phosphoprotein</keyword>
<name>A0A5C6PA86_9TELE</name>
<dbReference type="InterPro" id="IPR012677">
    <property type="entry name" value="Nucleotide-bd_a/b_plait_sf"/>
</dbReference>
<feature type="compositionally biased region" description="Polar residues" evidence="17">
    <location>
        <begin position="645"/>
        <end position="657"/>
    </location>
</feature>
<feature type="region of interest" description="Disordered" evidence="17">
    <location>
        <begin position="603"/>
        <end position="661"/>
    </location>
</feature>
<dbReference type="FunFam" id="3.30.70.330:FF:000315">
    <property type="entry name" value="RNA-binding motif protein 28"/>
    <property type="match status" value="1"/>
</dbReference>
<keyword evidence="8 16" id="KW-0694">RNA-binding</keyword>
<dbReference type="PANTHER" id="PTHR48039:SF5">
    <property type="entry name" value="RNA-BINDING PROTEIN 28"/>
    <property type="match status" value="1"/>
</dbReference>
<dbReference type="FunFam" id="3.30.70.330:FF:000340">
    <property type="entry name" value="RNA-binding motif protein 28"/>
    <property type="match status" value="1"/>
</dbReference>
<dbReference type="Gene3D" id="3.30.70.330">
    <property type="match status" value="4"/>
</dbReference>
<keyword evidence="10" id="KW-0508">mRNA splicing</keyword>
<dbReference type="InterPro" id="IPR000504">
    <property type="entry name" value="RRM_dom"/>
</dbReference>
<comment type="subunit">
    <text evidence="13">Interacts with U1, U2, U4, U5, and U6 spliceosomal small nuclear RNAs (snRNAs).</text>
</comment>
<dbReference type="Proteomes" id="UP000324091">
    <property type="component" value="Chromosome 13"/>
</dbReference>
<keyword evidence="2" id="KW-1017">Isopeptide bond</keyword>
<dbReference type="GO" id="GO:0008380">
    <property type="term" value="P:RNA splicing"/>
    <property type="evidence" value="ECO:0007669"/>
    <property type="project" value="UniProtKB-KW"/>
</dbReference>
<organism evidence="19 20">
    <name type="scientific">Takifugu flavidus</name>
    <name type="common">sansaifugu</name>
    <dbReference type="NCBI Taxonomy" id="433684"/>
    <lineage>
        <taxon>Eukaryota</taxon>
        <taxon>Metazoa</taxon>
        <taxon>Chordata</taxon>
        <taxon>Craniata</taxon>
        <taxon>Vertebrata</taxon>
        <taxon>Euteleostomi</taxon>
        <taxon>Actinopterygii</taxon>
        <taxon>Neopterygii</taxon>
        <taxon>Teleostei</taxon>
        <taxon>Neoteleostei</taxon>
        <taxon>Acanthomorphata</taxon>
        <taxon>Eupercaria</taxon>
        <taxon>Tetraodontiformes</taxon>
        <taxon>Tetradontoidea</taxon>
        <taxon>Tetraodontidae</taxon>
        <taxon>Takifugu</taxon>
    </lineage>
</organism>
<keyword evidence="4" id="KW-0507">mRNA processing</keyword>
<evidence type="ECO:0000256" key="8">
    <source>
        <dbReference type="ARBA" id="ARBA00022884"/>
    </source>
</evidence>
<evidence type="ECO:0000256" key="15">
    <source>
        <dbReference type="ARBA" id="ARBA00075702"/>
    </source>
</evidence>
<evidence type="ECO:0000256" key="6">
    <source>
        <dbReference type="ARBA" id="ARBA00022737"/>
    </source>
</evidence>
<evidence type="ECO:0000256" key="4">
    <source>
        <dbReference type="ARBA" id="ARBA00022664"/>
    </source>
</evidence>
<feature type="domain" description="RRM" evidence="18">
    <location>
        <begin position="8"/>
        <end position="86"/>
    </location>
</feature>
<gene>
    <name evidence="19" type="ORF">D4764_13G0010750</name>
</gene>
<feature type="domain" description="RRM" evidence="18">
    <location>
        <begin position="115"/>
        <end position="192"/>
    </location>
</feature>
<keyword evidence="7" id="KW-0832">Ubl conjugation</keyword>
<evidence type="ECO:0000313" key="19">
    <source>
        <dbReference type="EMBL" id="TWW76413.1"/>
    </source>
</evidence>
<feature type="region of interest" description="Disordered" evidence="17">
    <location>
        <begin position="198"/>
        <end position="334"/>
    </location>
</feature>
<reference evidence="19 20" key="1">
    <citation type="submission" date="2019-04" db="EMBL/GenBank/DDBJ databases">
        <title>Chromosome genome assembly for Takifugu flavidus.</title>
        <authorList>
            <person name="Xiao S."/>
        </authorList>
    </citation>
    <scope>NUCLEOTIDE SEQUENCE [LARGE SCALE GENOMIC DNA]</scope>
    <source>
        <strain evidence="19">HTHZ2018</strain>
        <tissue evidence="19">Muscle</tissue>
    </source>
</reference>
<dbReference type="GO" id="GO:0005681">
    <property type="term" value="C:spliceosomal complex"/>
    <property type="evidence" value="ECO:0007669"/>
    <property type="project" value="UniProtKB-KW"/>
</dbReference>
<evidence type="ECO:0000256" key="13">
    <source>
        <dbReference type="ARBA" id="ARBA00062033"/>
    </source>
</evidence>
<dbReference type="CDD" id="cd12414">
    <property type="entry name" value="RRM2_RBM28_like"/>
    <property type="match status" value="1"/>
</dbReference>
<dbReference type="InterPro" id="IPR051945">
    <property type="entry name" value="RRM_MRD1_RNA_proc_ribogen"/>
</dbReference>
<evidence type="ECO:0000313" key="20">
    <source>
        <dbReference type="Proteomes" id="UP000324091"/>
    </source>
</evidence>
<dbReference type="AlphaFoldDB" id="A0A5C6PA86"/>